<dbReference type="AlphaFoldDB" id="A0A7D5M1V8"/>
<keyword evidence="5 6" id="KW-0472">Membrane</keyword>
<dbReference type="RefSeq" id="WP_179363540.1">
    <property type="nucleotide sequence ID" value="NZ_CP026994.1"/>
</dbReference>
<evidence type="ECO:0000313" key="8">
    <source>
        <dbReference type="EMBL" id="QLH04632.1"/>
    </source>
</evidence>
<gene>
    <name evidence="8" type="ORF">C5F49_04385</name>
</gene>
<feature type="transmembrane region" description="Helical" evidence="6">
    <location>
        <begin position="452"/>
        <end position="474"/>
    </location>
</feature>
<proteinExistence type="predicted"/>
<dbReference type="InterPro" id="IPR018076">
    <property type="entry name" value="T2SS_GspF_dom"/>
</dbReference>
<protein>
    <submittedName>
        <fullName evidence="8">Secretion system protein</fullName>
    </submittedName>
</protein>
<evidence type="ECO:0000256" key="2">
    <source>
        <dbReference type="ARBA" id="ARBA00022475"/>
    </source>
</evidence>
<feature type="transmembrane region" description="Helical" evidence="6">
    <location>
        <begin position="24"/>
        <end position="45"/>
    </location>
</feature>
<keyword evidence="3 6" id="KW-0812">Transmembrane</keyword>
<feature type="domain" description="Type II secretion system protein GspF" evidence="7">
    <location>
        <begin position="28"/>
        <end position="153"/>
    </location>
</feature>
<evidence type="ECO:0000256" key="1">
    <source>
        <dbReference type="ARBA" id="ARBA00004651"/>
    </source>
</evidence>
<feature type="transmembrane region" description="Helical" evidence="6">
    <location>
        <begin position="230"/>
        <end position="248"/>
    </location>
</feature>
<dbReference type="OrthoDB" id="12374at2157"/>
<evidence type="ECO:0000256" key="3">
    <source>
        <dbReference type="ARBA" id="ARBA00022692"/>
    </source>
</evidence>
<keyword evidence="2" id="KW-1003">Cell membrane</keyword>
<evidence type="ECO:0000313" key="9">
    <source>
        <dbReference type="Proteomes" id="UP000509441"/>
    </source>
</evidence>
<feature type="transmembrane region" description="Helical" evidence="6">
    <location>
        <begin position="207"/>
        <end position="224"/>
    </location>
</feature>
<dbReference type="EMBL" id="CP026994">
    <property type="protein sequence ID" value="QLH04632.1"/>
    <property type="molecule type" value="Genomic_DNA"/>
</dbReference>
<dbReference type="Proteomes" id="UP000509441">
    <property type="component" value="Chromosome"/>
</dbReference>
<sequence length="481" mass="53151">MSFIKKYEEDDKKKKLNKKIDPELPFFITIVTLLATSGFGPYTIFLKIKNLDLLPHVRHESIKILKRIDILGQDPLIVMSESKEKGSSFGDFLSGWVSAIQSGGDVVSYLKSKMDGAFELYESQQEELAKKVETVIETYMTMQVVVLAIYIIITATSTDGVGSTPGPNDIDPLYFVIILPPVVSVLFSIIAGKLNKSKVNELDWKKISTFGLPGILVAIIINYLDLLPELNLYILGGALIAAAIWPALNFKDKYKFSIDAERATAQIMRDVAEARKAGLGPEKCVVRTTKRKDYGSFNRVANGIANKLEWGMTLDDIFGYIKKETNDFRILINFKVLFEIISAGGGNVNTLITLAGVAEKMHNLEKTKREKLKPFVMVGFMLIAITGFTTLLVIESLTSLGAQLEENEEKRALLEADANYRFQLLGVAILVQSWISGLFLGKITTGSYSGGFMYSIFLVATSIGAIVVISLKIFSVSSIFA</sequence>
<feature type="transmembrane region" description="Helical" evidence="6">
    <location>
        <begin position="173"/>
        <end position="195"/>
    </location>
</feature>
<evidence type="ECO:0000256" key="4">
    <source>
        <dbReference type="ARBA" id="ARBA00022989"/>
    </source>
</evidence>
<evidence type="ECO:0000256" key="5">
    <source>
        <dbReference type="ARBA" id="ARBA00023136"/>
    </source>
</evidence>
<dbReference type="Pfam" id="PF00482">
    <property type="entry name" value="T2SSF"/>
    <property type="match status" value="1"/>
</dbReference>
<dbReference type="KEGG" id="nox:C5F49_04385"/>
<organism evidence="8 9">
    <name type="scientific">Nitrosopumilus oxyclinae</name>
    <dbReference type="NCBI Taxonomy" id="1959104"/>
    <lineage>
        <taxon>Archaea</taxon>
        <taxon>Nitrososphaerota</taxon>
        <taxon>Nitrososphaeria</taxon>
        <taxon>Nitrosopumilales</taxon>
        <taxon>Nitrosopumilaceae</taxon>
        <taxon>Nitrosopumilus</taxon>
    </lineage>
</organism>
<keyword evidence="9" id="KW-1185">Reference proteome</keyword>
<evidence type="ECO:0000256" key="6">
    <source>
        <dbReference type="SAM" id="Phobius"/>
    </source>
</evidence>
<reference evidence="8 9" key="1">
    <citation type="submission" date="2018-02" db="EMBL/GenBank/DDBJ databases">
        <title>Complete genome of Nitrosopumilus oxyclinae HCE1.</title>
        <authorList>
            <person name="Qin W."/>
            <person name="Zheng Y."/>
            <person name="Stahl D.A."/>
        </authorList>
    </citation>
    <scope>NUCLEOTIDE SEQUENCE [LARGE SCALE GENOMIC DNA]</scope>
    <source>
        <strain evidence="8 9">HCE1</strain>
    </source>
</reference>
<evidence type="ECO:0000259" key="7">
    <source>
        <dbReference type="Pfam" id="PF00482"/>
    </source>
</evidence>
<comment type="subcellular location">
    <subcellularLocation>
        <location evidence="1">Cell membrane</location>
        <topology evidence="1">Multi-pass membrane protein</topology>
    </subcellularLocation>
</comment>
<dbReference type="InterPro" id="IPR056569">
    <property type="entry name" value="ArlJ-like"/>
</dbReference>
<feature type="transmembrane region" description="Helical" evidence="6">
    <location>
        <begin position="420"/>
        <end position="440"/>
    </location>
</feature>
<accession>A0A7D5M1V8</accession>
<keyword evidence="4 6" id="KW-1133">Transmembrane helix</keyword>
<dbReference type="GeneID" id="56061179"/>
<feature type="transmembrane region" description="Helical" evidence="6">
    <location>
        <begin position="134"/>
        <end position="153"/>
    </location>
</feature>
<dbReference type="PANTHER" id="PTHR35402:SF1">
    <property type="entry name" value="TYPE II SECRETION SYSTEM PROTEIN GSPF DOMAIN-CONTAINING PROTEIN"/>
    <property type="match status" value="1"/>
</dbReference>
<name>A0A7D5M1V8_9ARCH</name>
<dbReference type="PANTHER" id="PTHR35402">
    <property type="entry name" value="INTEGRAL MEMBRANE PROTEIN-RELATED"/>
    <property type="match status" value="1"/>
</dbReference>
<feature type="transmembrane region" description="Helical" evidence="6">
    <location>
        <begin position="375"/>
        <end position="394"/>
    </location>
</feature>
<dbReference type="GO" id="GO:0005886">
    <property type="term" value="C:plasma membrane"/>
    <property type="evidence" value="ECO:0007669"/>
    <property type="project" value="UniProtKB-SubCell"/>
</dbReference>